<dbReference type="InterPro" id="IPR018968">
    <property type="entry name" value="Phasin"/>
</dbReference>
<keyword evidence="3" id="KW-1185">Reference proteome</keyword>
<feature type="domain" description="Phasin" evidence="1">
    <location>
        <begin position="9"/>
        <end position="101"/>
    </location>
</feature>
<dbReference type="EMBL" id="JBEPLJ010000004">
    <property type="protein sequence ID" value="MET3585271.1"/>
    <property type="molecule type" value="Genomic_DNA"/>
</dbReference>
<protein>
    <recommendedName>
        <fullName evidence="1">Phasin domain-containing protein</fullName>
    </recommendedName>
</protein>
<dbReference type="RefSeq" id="WP_247243052.1">
    <property type="nucleotide sequence ID" value="NZ_JALJRA010000004.1"/>
</dbReference>
<dbReference type="Pfam" id="PF09361">
    <property type="entry name" value="Phasin_2"/>
    <property type="match status" value="1"/>
</dbReference>
<organism evidence="2 3">
    <name type="scientific">Pseudorhizobium tarimense</name>
    <dbReference type="NCBI Taxonomy" id="1079109"/>
    <lineage>
        <taxon>Bacteria</taxon>
        <taxon>Pseudomonadati</taxon>
        <taxon>Pseudomonadota</taxon>
        <taxon>Alphaproteobacteria</taxon>
        <taxon>Hyphomicrobiales</taxon>
        <taxon>Rhizobiaceae</taxon>
        <taxon>Rhizobium/Agrobacterium group</taxon>
        <taxon>Pseudorhizobium</taxon>
    </lineage>
</organism>
<proteinExistence type="predicted"/>
<reference evidence="2 3" key="1">
    <citation type="submission" date="2024-06" db="EMBL/GenBank/DDBJ databases">
        <title>Genomic Encyclopedia of Type Strains, Phase IV (KMG-IV): sequencing the most valuable type-strain genomes for metagenomic binning, comparative biology and taxonomic classification.</title>
        <authorList>
            <person name="Goeker M."/>
        </authorList>
    </citation>
    <scope>NUCLEOTIDE SEQUENCE [LARGE SCALE GENOMIC DNA]</scope>
    <source>
        <strain evidence="2 3">DSM 105042</strain>
    </source>
</reference>
<evidence type="ECO:0000313" key="3">
    <source>
        <dbReference type="Proteomes" id="UP001549031"/>
    </source>
</evidence>
<comment type="caution">
    <text evidence="2">The sequence shown here is derived from an EMBL/GenBank/DDBJ whole genome shotgun (WGS) entry which is preliminary data.</text>
</comment>
<name>A0ABV2H429_9HYPH</name>
<accession>A0ABV2H429</accession>
<sequence length="119" mass="13157">MFNFDDANRKSRETMEAMLKSYAEVANGYQSIAAEATDFSRRSFQDMASFMEQLTSVRSVEEAYQLQATYMKSSYDAFVSEATKMSDLCADLAKAACRPYDRKVAPIPSSTAIVAADAA</sequence>
<evidence type="ECO:0000259" key="1">
    <source>
        <dbReference type="Pfam" id="PF09361"/>
    </source>
</evidence>
<gene>
    <name evidence="2" type="ORF">ABID21_001373</name>
</gene>
<evidence type="ECO:0000313" key="2">
    <source>
        <dbReference type="EMBL" id="MET3585271.1"/>
    </source>
</evidence>
<dbReference type="Proteomes" id="UP001549031">
    <property type="component" value="Unassembled WGS sequence"/>
</dbReference>